<keyword evidence="2" id="KW-0808">Transferase</keyword>
<feature type="domain" description="Aminoglycoside phosphotransferase" evidence="1">
    <location>
        <begin position="33"/>
        <end position="270"/>
    </location>
</feature>
<dbReference type="Gene3D" id="1.20.58.840">
    <property type="match status" value="1"/>
</dbReference>
<keyword evidence="2" id="KW-0418">Kinase</keyword>
<dbReference type="Proteomes" id="UP001232343">
    <property type="component" value="Unassembled WGS sequence"/>
</dbReference>
<dbReference type="SUPFAM" id="SSF56112">
    <property type="entry name" value="Protein kinase-like (PK-like)"/>
    <property type="match status" value="1"/>
</dbReference>
<gene>
    <name evidence="2" type="ORF">J2S14_000696</name>
</gene>
<dbReference type="Gene3D" id="1.10.510.10">
    <property type="entry name" value="Transferase(Phosphotransferase) domain 1"/>
    <property type="match status" value="1"/>
</dbReference>
<dbReference type="GO" id="GO:0016301">
    <property type="term" value="F:kinase activity"/>
    <property type="evidence" value="ECO:0007669"/>
    <property type="project" value="UniProtKB-KW"/>
</dbReference>
<organism evidence="2 3">
    <name type="scientific">Lederbergia wuyishanensis</name>
    <dbReference type="NCBI Taxonomy" id="1347903"/>
    <lineage>
        <taxon>Bacteria</taxon>
        <taxon>Bacillati</taxon>
        <taxon>Bacillota</taxon>
        <taxon>Bacilli</taxon>
        <taxon>Bacillales</taxon>
        <taxon>Bacillaceae</taxon>
        <taxon>Lederbergia</taxon>
    </lineage>
</organism>
<dbReference type="InterPro" id="IPR011009">
    <property type="entry name" value="Kinase-like_dom_sf"/>
</dbReference>
<comment type="caution">
    <text evidence="2">The sequence shown here is derived from an EMBL/GenBank/DDBJ whole genome shotgun (WGS) entry which is preliminary data.</text>
</comment>
<name>A0ABU0D0I6_9BACI</name>
<evidence type="ECO:0000259" key="1">
    <source>
        <dbReference type="Pfam" id="PF01636"/>
    </source>
</evidence>
<evidence type="ECO:0000313" key="3">
    <source>
        <dbReference type="Proteomes" id="UP001232343"/>
    </source>
</evidence>
<proteinExistence type="predicted"/>
<protein>
    <submittedName>
        <fullName evidence="2">Ser/Thr protein kinase RdoA (MazF antagonist)</fullName>
    </submittedName>
</protein>
<dbReference type="RefSeq" id="WP_244680114.1">
    <property type="nucleotide sequence ID" value="NZ_JALIRM010000001.1"/>
</dbReference>
<keyword evidence="3" id="KW-1185">Reference proteome</keyword>
<dbReference type="EMBL" id="JAUSUO010000001">
    <property type="protein sequence ID" value="MDQ0341903.1"/>
    <property type="molecule type" value="Genomic_DNA"/>
</dbReference>
<reference evidence="2 3" key="1">
    <citation type="submission" date="2023-07" db="EMBL/GenBank/DDBJ databases">
        <title>Genomic Encyclopedia of Type Strains, Phase IV (KMG-IV): sequencing the most valuable type-strain genomes for metagenomic binning, comparative biology and taxonomic classification.</title>
        <authorList>
            <person name="Goeker M."/>
        </authorList>
    </citation>
    <scope>NUCLEOTIDE SEQUENCE [LARGE SCALE GENOMIC DNA]</scope>
    <source>
        <strain evidence="2 3">DSM 27848</strain>
    </source>
</reference>
<dbReference type="InterPro" id="IPR002575">
    <property type="entry name" value="Aminoglycoside_PTrfase"/>
</dbReference>
<evidence type="ECO:0000313" key="2">
    <source>
        <dbReference type="EMBL" id="MDQ0341903.1"/>
    </source>
</evidence>
<accession>A0ABU0D0I6</accession>
<sequence>MVEEVEKGGSWTEINNRIEAILREYYDIEATRIEQRTGGWSALAFLIEGKNMKYFLKVYNKHKPSVIQWIDAIDRYIPLVKWIYDQTELNSNIVSPISTKFDVNKCEDECFLYLLSEYVQGTTIGENPLNHSQVNDLARILGLLHSYTSIIPNELIEQQKVESFDIEYCDSLSSFILQDLDKKHDVVLEILNPYTSCLLDKIERMNYLSNTLKHKALKYVLCHADAHNWNIMQAENLMLIDWECVKMAPQEQDLILIVTEPYAQQFLKEYRKHMNYAKIDIDAFEFYFLKRKLEDIWEWIKDLRYEGLVKSEDITLKLLRTTLKECSRADRFRLDLEKLI</sequence>
<dbReference type="Pfam" id="PF01636">
    <property type="entry name" value="APH"/>
    <property type="match status" value="1"/>
</dbReference>
<dbReference type="Gene3D" id="3.30.200.20">
    <property type="entry name" value="Phosphorylase Kinase, domain 1"/>
    <property type="match status" value="1"/>
</dbReference>